<dbReference type="GO" id="GO:0005375">
    <property type="term" value="F:copper ion transmembrane transporter activity"/>
    <property type="evidence" value="ECO:0007669"/>
    <property type="project" value="UniProtKB-UniRule"/>
</dbReference>
<keyword evidence="6" id="KW-0813">Transport</keyword>
<proteinExistence type="inferred from homology"/>
<keyword evidence="5 6" id="KW-0472">Membrane</keyword>
<feature type="transmembrane region" description="Helical" evidence="6">
    <location>
        <begin position="98"/>
        <end position="119"/>
    </location>
</feature>
<dbReference type="GO" id="GO:0005886">
    <property type="term" value="C:plasma membrane"/>
    <property type="evidence" value="ECO:0007669"/>
    <property type="project" value="TreeGrafter"/>
</dbReference>
<gene>
    <name evidence="7" type="ORF">Syun_000421</name>
</gene>
<comment type="caution">
    <text evidence="7">The sequence shown here is derived from an EMBL/GenBank/DDBJ whole genome shotgun (WGS) entry which is preliminary data.</text>
</comment>
<dbReference type="PANTHER" id="PTHR12483:SF117">
    <property type="entry name" value="COPPER TRANSPORTER 3"/>
    <property type="match status" value="1"/>
</dbReference>
<keyword evidence="6" id="KW-0186">Copper</keyword>
<dbReference type="PANTHER" id="PTHR12483">
    <property type="entry name" value="SOLUTE CARRIER FAMILY 31 COPPER TRANSPORTERS"/>
    <property type="match status" value="1"/>
</dbReference>
<comment type="subcellular location">
    <subcellularLocation>
        <location evidence="6">Membrane</location>
        <topology evidence="6">Multi-pass membrane protein</topology>
    </subcellularLocation>
</comment>
<feature type="transmembrane region" description="Helical" evidence="6">
    <location>
        <begin position="66"/>
        <end position="92"/>
    </location>
</feature>
<keyword evidence="4 6" id="KW-1133">Transmembrane helix</keyword>
<sequence length="120" mass="12974">MDPGNGGTMMMMHMSFFWGKAYEVLFSGWPGSKTSMYVVALVFVFVLALLVEFLSHTRLSKGGGTYFVSGLLRTFVHTIRVGLAYLIMLALMSFNGGVFIAATAGHAVGFFIFGSGVVIN</sequence>
<evidence type="ECO:0000256" key="4">
    <source>
        <dbReference type="ARBA" id="ARBA00022989"/>
    </source>
</evidence>
<organism evidence="7 8">
    <name type="scientific">Stephania yunnanensis</name>
    <dbReference type="NCBI Taxonomy" id="152371"/>
    <lineage>
        <taxon>Eukaryota</taxon>
        <taxon>Viridiplantae</taxon>
        <taxon>Streptophyta</taxon>
        <taxon>Embryophyta</taxon>
        <taxon>Tracheophyta</taxon>
        <taxon>Spermatophyta</taxon>
        <taxon>Magnoliopsida</taxon>
        <taxon>Ranunculales</taxon>
        <taxon>Menispermaceae</taxon>
        <taxon>Menispermoideae</taxon>
        <taxon>Cissampelideae</taxon>
        <taxon>Stephania</taxon>
    </lineage>
</organism>
<accession>A0AAP0Q9W0</accession>
<reference evidence="7 8" key="1">
    <citation type="submission" date="2024-01" db="EMBL/GenBank/DDBJ databases">
        <title>Genome assemblies of Stephania.</title>
        <authorList>
            <person name="Yang L."/>
        </authorList>
    </citation>
    <scope>NUCLEOTIDE SEQUENCE [LARGE SCALE GENOMIC DNA]</scope>
    <source>
        <strain evidence="7">YNDBR</strain>
        <tissue evidence="7">Leaf</tissue>
    </source>
</reference>
<comment type="similarity">
    <text evidence="1 6">Belongs to the copper transporter (Ctr) (TC 1.A.56) family. SLC31A subfamily.</text>
</comment>
<dbReference type="InterPro" id="IPR007274">
    <property type="entry name" value="Cop_transporter"/>
</dbReference>
<keyword evidence="3 6" id="KW-0187">Copper transport</keyword>
<keyword evidence="8" id="KW-1185">Reference proteome</keyword>
<evidence type="ECO:0000313" key="7">
    <source>
        <dbReference type="EMBL" id="KAK9168281.1"/>
    </source>
</evidence>
<evidence type="ECO:0000256" key="2">
    <source>
        <dbReference type="ARBA" id="ARBA00022692"/>
    </source>
</evidence>
<evidence type="ECO:0000256" key="1">
    <source>
        <dbReference type="ARBA" id="ARBA00006921"/>
    </source>
</evidence>
<keyword evidence="6" id="KW-0406">Ion transport</keyword>
<evidence type="ECO:0000313" key="8">
    <source>
        <dbReference type="Proteomes" id="UP001420932"/>
    </source>
</evidence>
<dbReference type="Pfam" id="PF04145">
    <property type="entry name" value="Ctr"/>
    <property type="match status" value="2"/>
</dbReference>
<evidence type="ECO:0000256" key="6">
    <source>
        <dbReference type="RuleBase" id="RU367022"/>
    </source>
</evidence>
<evidence type="ECO:0000256" key="3">
    <source>
        <dbReference type="ARBA" id="ARBA00022796"/>
    </source>
</evidence>
<dbReference type="Proteomes" id="UP001420932">
    <property type="component" value="Unassembled WGS sequence"/>
</dbReference>
<evidence type="ECO:0000256" key="5">
    <source>
        <dbReference type="ARBA" id="ARBA00023136"/>
    </source>
</evidence>
<feature type="transmembrane region" description="Helical" evidence="6">
    <location>
        <begin position="35"/>
        <end position="54"/>
    </location>
</feature>
<keyword evidence="2 6" id="KW-0812">Transmembrane</keyword>
<name>A0AAP0Q9W0_9MAGN</name>
<dbReference type="AlphaFoldDB" id="A0AAP0Q9W0"/>
<protein>
    <recommendedName>
        <fullName evidence="6">Copper transport protein</fullName>
    </recommendedName>
</protein>
<dbReference type="EMBL" id="JBBNAF010000001">
    <property type="protein sequence ID" value="KAK9168281.1"/>
    <property type="molecule type" value="Genomic_DNA"/>
</dbReference>